<gene>
    <name evidence="2" type="ORF">E5A73_17175</name>
</gene>
<evidence type="ECO:0000313" key="2">
    <source>
        <dbReference type="EMBL" id="TGX50155.1"/>
    </source>
</evidence>
<name>A0A4S1X410_9SPHN</name>
<protein>
    <submittedName>
        <fullName evidence="2">Uncharacterized protein</fullName>
    </submittedName>
</protein>
<dbReference type="RefSeq" id="WP_135965082.1">
    <property type="nucleotide sequence ID" value="NZ_SRXT01000007.1"/>
</dbReference>
<comment type="caution">
    <text evidence="2">The sequence shown here is derived from an EMBL/GenBank/DDBJ whole genome shotgun (WGS) entry which is preliminary data.</text>
</comment>
<dbReference type="Proteomes" id="UP000306147">
    <property type="component" value="Unassembled WGS sequence"/>
</dbReference>
<reference evidence="2 3" key="1">
    <citation type="submission" date="2019-04" db="EMBL/GenBank/DDBJ databases">
        <title>Sphingomonas psychrotolerans sp. nov., isolated from soil in the Tianshan Mountains, Xinjiang, China.</title>
        <authorList>
            <person name="Luo Y."/>
            <person name="Sheng H."/>
        </authorList>
    </citation>
    <scope>NUCLEOTIDE SEQUENCE [LARGE SCALE GENOMIC DNA]</scope>
    <source>
        <strain evidence="2 3">ZFGT-11</strain>
    </source>
</reference>
<accession>A0A4S1X410</accession>
<feature type="signal peptide" evidence="1">
    <location>
        <begin position="1"/>
        <end position="24"/>
    </location>
</feature>
<dbReference type="EMBL" id="SRXT01000007">
    <property type="protein sequence ID" value="TGX50155.1"/>
    <property type="molecule type" value="Genomic_DNA"/>
</dbReference>
<feature type="chain" id="PRO_5020254066" evidence="1">
    <location>
        <begin position="25"/>
        <end position="228"/>
    </location>
</feature>
<proteinExistence type="predicted"/>
<evidence type="ECO:0000313" key="3">
    <source>
        <dbReference type="Proteomes" id="UP000306147"/>
    </source>
</evidence>
<dbReference type="AlphaFoldDB" id="A0A4S1X410"/>
<evidence type="ECO:0000256" key="1">
    <source>
        <dbReference type="SAM" id="SignalP"/>
    </source>
</evidence>
<organism evidence="2 3">
    <name type="scientific">Sphingomonas gei</name>
    <dbReference type="NCBI Taxonomy" id="1395960"/>
    <lineage>
        <taxon>Bacteria</taxon>
        <taxon>Pseudomonadati</taxon>
        <taxon>Pseudomonadota</taxon>
        <taxon>Alphaproteobacteria</taxon>
        <taxon>Sphingomonadales</taxon>
        <taxon>Sphingomonadaceae</taxon>
        <taxon>Sphingomonas</taxon>
    </lineage>
</organism>
<dbReference type="OrthoDB" id="7467144at2"/>
<keyword evidence="3" id="KW-1185">Reference proteome</keyword>
<keyword evidence="1" id="KW-0732">Signal</keyword>
<sequence>MLVPRIVSTMALGACLFAAAPASAQFFLKSRDFAGARVTGAEPGMTGPALPDATPAELRAALVWNLRAALNVAALQCQFEPTLLTLGNYNAILKDHEVELRESYVTLEKYFTRAYKNKKAGQTELDRFGTRVYSGFSTVSGQLTFCQTSATIGHDALFTRRGALGDLAQNRMRELRDSLSPWGEQFRRSVNYAALNVTPLLPPFGNNKCWRKGSYQAKKCGALQVATR</sequence>